<feature type="region of interest" description="Disordered" evidence="1">
    <location>
        <begin position="1"/>
        <end position="149"/>
    </location>
</feature>
<dbReference type="RefSeq" id="XP_008480697.1">
    <property type="nucleotide sequence ID" value="XM_008482475.1"/>
</dbReference>
<evidence type="ECO:0000313" key="2">
    <source>
        <dbReference type="Proteomes" id="UP000079169"/>
    </source>
</evidence>
<proteinExistence type="predicted"/>
<dbReference type="AlphaFoldDB" id="A0A1S3DF52"/>
<feature type="compositionally biased region" description="Polar residues" evidence="1">
    <location>
        <begin position="1"/>
        <end position="11"/>
    </location>
</feature>
<evidence type="ECO:0000313" key="3">
    <source>
        <dbReference type="RefSeq" id="XP_008480697.1"/>
    </source>
</evidence>
<dbReference type="GeneID" id="103517441"/>
<reference evidence="3" key="1">
    <citation type="submission" date="2025-08" db="UniProtKB">
        <authorList>
            <consortium name="RefSeq"/>
        </authorList>
    </citation>
    <scope>IDENTIFICATION</scope>
</reference>
<feature type="non-terminal residue" evidence="3">
    <location>
        <position position="1"/>
    </location>
</feature>
<accession>A0A1S3DF52</accession>
<gene>
    <name evidence="3" type="primary">LOC103517441</name>
</gene>
<feature type="compositionally biased region" description="Basic and acidic residues" evidence="1">
    <location>
        <begin position="103"/>
        <end position="115"/>
    </location>
</feature>
<evidence type="ECO:0000256" key="1">
    <source>
        <dbReference type="SAM" id="MobiDB-lite"/>
    </source>
</evidence>
<keyword evidence="2" id="KW-1185">Reference proteome</keyword>
<feature type="compositionally biased region" description="Polar residues" evidence="1">
    <location>
        <begin position="71"/>
        <end position="102"/>
    </location>
</feature>
<organism evidence="2 3">
    <name type="scientific">Diaphorina citri</name>
    <name type="common">Asian citrus psyllid</name>
    <dbReference type="NCBI Taxonomy" id="121845"/>
    <lineage>
        <taxon>Eukaryota</taxon>
        <taxon>Metazoa</taxon>
        <taxon>Ecdysozoa</taxon>
        <taxon>Arthropoda</taxon>
        <taxon>Hexapoda</taxon>
        <taxon>Insecta</taxon>
        <taxon>Pterygota</taxon>
        <taxon>Neoptera</taxon>
        <taxon>Paraneoptera</taxon>
        <taxon>Hemiptera</taxon>
        <taxon>Sternorrhyncha</taxon>
        <taxon>Psylloidea</taxon>
        <taxon>Psyllidae</taxon>
        <taxon>Diaphorininae</taxon>
        <taxon>Diaphorina</taxon>
    </lineage>
</organism>
<dbReference type="PaxDb" id="121845-A0A1S3DF52"/>
<dbReference type="Proteomes" id="UP000079169">
    <property type="component" value="Unplaced"/>
</dbReference>
<sequence length="198" mass="21565">KSHIASTKQGSNGLGDKPPLPNNITSRNSNNNRTTSNNTNKTTNNSPNGSNNTNKNTNNAPNRSTNRQPETKNQQATISEDTTNSGFKTNQTGKQSTTQTFLDNERNAVCKRDANELDETNDTNKNGRHANVHTKASKDRSALDGTETQTTDLTTPDLILGVAYLVISTCAIALRKSKRSRVGTLVLLQDFLCNNQAF</sequence>
<dbReference type="KEGG" id="dci:103517441"/>
<protein>
    <submittedName>
        <fullName evidence="3">Uncharacterized protein DDB_G0287625-like</fullName>
    </submittedName>
</protein>
<name>A0A1S3DF52_DIACI</name>
<feature type="compositionally biased region" description="Low complexity" evidence="1">
    <location>
        <begin position="22"/>
        <end position="67"/>
    </location>
</feature>